<keyword evidence="4" id="KW-1185">Reference proteome</keyword>
<evidence type="ECO:0000313" key="3">
    <source>
        <dbReference type="EMBL" id="KAJ0401909.1"/>
    </source>
</evidence>
<feature type="compositionally biased region" description="Basic residues" evidence="1">
    <location>
        <begin position="1255"/>
        <end position="1265"/>
    </location>
</feature>
<dbReference type="Gene3D" id="3.40.50.300">
    <property type="entry name" value="P-loop containing nucleotide triphosphate hydrolases"/>
    <property type="match status" value="2"/>
</dbReference>
<dbReference type="InterPro" id="IPR003593">
    <property type="entry name" value="AAA+_ATPase"/>
</dbReference>
<sequence>MRRHFVFKEQEHEHSVGDQSGRNLLQLWLARRLDIQRDELVARHLVSFWDLAKGPRSALALSKPRYAAFFQCVAKALVQSVGNPAAVAMAPRDWLYDCRWGSPDDADPDGEATLMALEEFQDALFEVAELVLPVESDASMFSSFFHELRDAIARRPSTAVPVTGDPSFASDWDLRPLREVVKIRGAFLQAMAPNRDHLAIISGLSSPDSEAMSLKQVLLAYNPRKLALSRQFSAVVASAAASAVATQPATRDRHESTKLESTRATSWALNRLSDDAWDPEAAAVEALSTFPALRVAVVGPPGSGKTRVARALATRLELQYVSLSSAIGDAIERKRDRDQARAQRLQERNAAMEAAAAAAQESGAAEQAADAGGESPPPELPTEAATVEVEEPKDPEDLLFGDDDLATLRQGGSLSHAKALTLLVAHARRLLLRGIGVVIDDVHPSQVNGELGVDYVIVLEIGREDARERVASLRLAPTVRRVYSQRELAMLEACDAVLEDRGWADRPRVEREASERQAEDARHTSNASPPGEDIDGDAAAAAEGDAPPESDPDEAQVPQTARELSVLERNDVEPLSEATVPLGSLLLDAFSDRFKDFDVRVASASVPDPTRTHVIRVAATQALSAVVQHCVHGITNSSLGLSRAAWSHQAVAVPLPEDIGTESRAEQLRWLLFGDWTAVQDAWRQAAFRCAPLGAWRQLSRWEQCCPVTYAATGTTTVGDPQYAALFRARVYLLATAASREAFCAHPLQYLRLHPPAHSCPPSLRRLWLLSSVSMHDGPRSDVAHALAEAVDGPAALWVSATALVASRSDLMDRSQSVLPVADAARAVAEALRARSSWLLTDLPATTETLQALAEQDALPDAVILLVVKPPDDADGSAKTTALSSWLSTPLDHARHAAFVTRYGADGSSLSELLAATLSPRTPPQVVSCALPAQARDAQAALLRAINPLAPRVDSVDSGTMATTGESETATGLFSRDSAATELALAAVSPPPDATTDSESDGDATPRPIDLAPRDDEQGVALEPLSAEQRVTMWGETAQFCAVSWCSRRQLVPGLAQHVASFRQRWYAFAGPEERMAFERDPVRYIPCAPRATRDAVPLVLLLPLGVGAAEELAELAREIAASVSDRRVAVVDFATVEARVQSRQLATTLQPPERRPSIPQLFVDELEREVTQLSSRFDAVVLPGIVAPRPHALVGSEDDDPPAEPSAGVPSTELLSSVLDRRIFPTLVVPTTTREDVAIQRQLDRWRASQPPLRRWRRRHRRGRREIPAAEGDDGAGEPEDPSEEAETRASEERQRLEDRYKSEKEGFQAALQALEARGVMVATPVRLESTRRATLKRLRTALARFLTRAESLFDYTARVSADELRSLLRAGQVSIGKHGLRCPLTGASPSVQAPLVALRFRDRLYFPSPQSIQALECSPWRLRDPASPSHPPVHRPTCAIVGGPASWRRGETRRLAETLASAADLVYVSPERAVDWVLQCLGGTELWRQLHAVAAAHAHPPIELVHAAVTARLRAADCVCRGWVLEGYLLSHEQLARCLDGSVQPALLFILERPDEPLGDALAADDTTLLKAAQWPSLRLDLLRVWISRFGPFHTRQLDASAMSSWQLSTTCRAVLAEHVACTRRYEQDTALLDPTTRVATARVHGVLLDHDALTQRQHPVWRTFCPVELAAGRYVASSPHDRGRCVEVVARCSGDDDPVKRAVFWLANERNLETFRREPLQFVSLLDDSPLRRQAAERLARAPIDPSILSLITVTDCDFPEMRGYCPVTFQSGTGDADWQAIVKGSIFYRASFDDHAFFLASERAKQRFLREPTRFADLQLPIKLPPQLTATSGILAKHCPGRIEQALAGVLNETLLALGHARPKFLGVRVDATACFYLALLLKTRTTSLPKHIQATYAERLRAFERDCRLGEELRVLLTPRSSATSCGPAVKGVRAVRDALPAPHSGAATPSLPPAEDALADVLGRFDRLSMGLGTSPNQREESDRQGDGSAQYFLDYSRSPFGSSGS</sequence>
<feature type="region of interest" description="Disordered" evidence="1">
    <location>
        <begin position="353"/>
        <end position="391"/>
    </location>
</feature>
<feature type="compositionally biased region" description="Acidic residues" evidence="1">
    <location>
        <begin position="1272"/>
        <end position="1286"/>
    </location>
</feature>
<reference evidence="3" key="1">
    <citation type="submission" date="2021-12" db="EMBL/GenBank/DDBJ databases">
        <title>Prjna785345.</title>
        <authorList>
            <person name="Rujirawat T."/>
            <person name="Krajaejun T."/>
        </authorList>
    </citation>
    <scope>NUCLEOTIDE SEQUENCE</scope>
    <source>
        <strain evidence="3">Pi057C3</strain>
    </source>
</reference>
<feature type="region of interest" description="Disordered" evidence="1">
    <location>
        <begin position="1975"/>
        <end position="2012"/>
    </location>
</feature>
<gene>
    <name evidence="3" type="ORF">P43SY_003526</name>
</gene>
<evidence type="ECO:0000313" key="4">
    <source>
        <dbReference type="Proteomes" id="UP001209570"/>
    </source>
</evidence>
<comment type="caution">
    <text evidence="3">The sequence shown here is derived from an EMBL/GenBank/DDBJ whole genome shotgun (WGS) entry which is preliminary data.</text>
</comment>
<dbReference type="SUPFAM" id="SSF52540">
    <property type="entry name" value="P-loop containing nucleoside triphosphate hydrolases"/>
    <property type="match status" value="1"/>
</dbReference>
<feature type="compositionally biased region" description="Basic and acidic residues" evidence="1">
    <location>
        <begin position="506"/>
        <end position="523"/>
    </location>
</feature>
<feature type="compositionally biased region" description="Basic and acidic residues" evidence="1">
    <location>
        <begin position="1287"/>
        <end position="1304"/>
    </location>
</feature>
<dbReference type="Proteomes" id="UP001209570">
    <property type="component" value="Unassembled WGS sequence"/>
</dbReference>
<feature type="compositionally biased region" description="Low complexity" evidence="1">
    <location>
        <begin position="353"/>
        <end position="374"/>
    </location>
</feature>
<protein>
    <recommendedName>
        <fullName evidence="2">AAA+ ATPase domain-containing protein</fullName>
    </recommendedName>
</protein>
<feature type="region of interest" description="Disordered" evidence="1">
    <location>
        <begin position="506"/>
        <end position="559"/>
    </location>
</feature>
<feature type="region of interest" description="Disordered" evidence="1">
    <location>
        <begin position="1193"/>
        <end position="1213"/>
    </location>
</feature>
<proteinExistence type="predicted"/>
<evidence type="ECO:0000256" key="1">
    <source>
        <dbReference type="SAM" id="MobiDB-lite"/>
    </source>
</evidence>
<feature type="domain" description="AAA+ ATPase" evidence="2">
    <location>
        <begin position="291"/>
        <end position="641"/>
    </location>
</feature>
<evidence type="ECO:0000259" key="2">
    <source>
        <dbReference type="SMART" id="SM00382"/>
    </source>
</evidence>
<accession>A0AAD5M2D8</accession>
<feature type="region of interest" description="Disordered" evidence="1">
    <location>
        <begin position="987"/>
        <end position="1019"/>
    </location>
</feature>
<dbReference type="InterPro" id="IPR027417">
    <property type="entry name" value="P-loop_NTPase"/>
</dbReference>
<dbReference type="EMBL" id="JAKCXM010000115">
    <property type="protein sequence ID" value="KAJ0401909.1"/>
    <property type="molecule type" value="Genomic_DNA"/>
</dbReference>
<feature type="region of interest" description="Disordered" evidence="1">
    <location>
        <begin position="1255"/>
        <end position="1304"/>
    </location>
</feature>
<name>A0AAD5M2D8_PYTIN</name>
<dbReference type="SMART" id="SM00382">
    <property type="entry name" value="AAA"/>
    <property type="match status" value="1"/>
</dbReference>
<organism evidence="3 4">
    <name type="scientific">Pythium insidiosum</name>
    <name type="common">Pythiosis disease agent</name>
    <dbReference type="NCBI Taxonomy" id="114742"/>
    <lineage>
        <taxon>Eukaryota</taxon>
        <taxon>Sar</taxon>
        <taxon>Stramenopiles</taxon>
        <taxon>Oomycota</taxon>
        <taxon>Peronosporomycetes</taxon>
        <taxon>Pythiales</taxon>
        <taxon>Pythiaceae</taxon>
        <taxon>Pythium</taxon>
    </lineage>
</organism>
<dbReference type="PRINTS" id="PR00830">
    <property type="entry name" value="ENDOLAPTASE"/>
</dbReference>